<comment type="caution">
    <text evidence="4">The sequence shown here is derived from an EMBL/GenBank/DDBJ whole genome shotgun (WGS) entry which is preliminary data.</text>
</comment>
<reference evidence="4" key="2">
    <citation type="submission" date="2020-09" db="EMBL/GenBank/DDBJ databases">
        <authorList>
            <person name="Sun Q."/>
            <person name="Zhou Y."/>
        </authorList>
    </citation>
    <scope>NUCLEOTIDE SEQUENCE</scope>
    <source>
        <strain evidence="4">CGMCC 4.7299</strain>
    </source>
</reference>
<reference evidence="4" key="1">
    <citation type="journal article" date="2014" name="Int. J. Syst. Evol. Microbiol.">
        <title>Complete genome sequence of Corynebacterium casei LMG S-19264T (=DSM 44701T), isolated from a smear-ripened cheese.</title>
        <authorList>
            <consortium name="US DOE Joint Genome Institute (JGI-PGF)"/>
            <person name="Walter F."/>
            <person name="Albersmeier A."/>
            <person name="Kalinowski J."/>
            <person name="Ruckert C."/>
        </authorList>
    </citation>
    <scope>NUCLEOTIDE SEQUENCE</scope>
    <source>
        <strain evidence="4">CGMCC 4.7299</strain>
    </source>
</reference>
<dbReference type="Pfam" id="PF07693">
    <property type="entry name" value="KAP_NTPase"/>
    <property type="match status" value="1"/>
</dbReference>
<dbReference type="Proteomes" id="UP000656042">
    <property type="component" value="Unassembled WGS sequence"/>
</dbReference>
<dbReference type="Gene3D" id="3.40.50.300">
    <property type="entry name" value="P-loop containing nucleotide triphosphate hydrolases"/>
    <property type="match status" value="2"/>
</dbReference>
<keyword evidence="2" id="KW-0812">Transmembrane</keyword>
<dbReference type="EMBL" id="BMMX01000001">
    <property type="protein sequence ID" value="GGK76791.1"/>
    <property type="molecule type" value="Genomic_DNA"/>
</dbReference>
<organism evidence="4 5">
    <name type="scientific">Mangrovihabitans endophyticus</name>
    <dbReference type="NCBI Taxonomy" id="1751298"/>
    <lineage>
        <taxon>Bacteria</taxon>
        <taxon>Bacillati</taxon>
        <taxon>Actinomycetota</taxon>
        <taxon>Actinomycetes</taxon>
        <taxon>Micromonosporales</taxon>
        <taxon>Micromonosporaceae</taxon>
        <taxon>Mangrovihabitans</taxon>
    </lineage>
</organism>
<dbReference type="PANTHER" id="PTHR22674">
    <property type="entry name" value="NTPASE, KAP FAMILY P-LOOP DOMAIN-CONTAINING 1"/>
    <property type="match status" value="1"/>
</dbReference>
<name>A0A8J3BWZ8_9ACTN</name>
<feature type="region of interest" description="Disordered" evidence="1">
    <location>
        <begin position="607"/>
        <end position="626"/>
    </location>
</feature>
<evidence type="ECO:0000313" key="5">
    <source>
        <dbReference type="Proteomes" id="UP000656042"/>
    </source>
</evidence>
<dbReference type="InterPro" id="IPR027417">
    <property type="entry name" value="P-loop_NTPase"/>
</dbReference>
<proteinExistence type="predicted"/>
<dbReference type="InterPro" id="IPR052754">
    <property type="entry name" value="NTPase_KAP_P-loop"/>
</dbReference>
<accession>A0A8J3BWZ8</accession>
<dbReference type="InterPro" id="IPR011990">
    <property type="entry name" value="TPR-like_helical_dom_sf"/>
</dbReference>
<dbReference type="SUPFAM" id="SSF48452">
    <property type="entry name" value="TPR-like"/>
    <property type="match status" value="1"/>
</dbReference>
<protein>
    <recommendedName>
        <fullName evidence="3">KAP NTPase domain-containing protein</fullName>
    </recommendedName>
</protein>
<dbReference type="Gene3D" id="1.25.40.10">
    <property type="entry name" value="Tetratricopeptide repeat domain"/>
    <property type="match status" value="1"/>
</dbReference>
<sequence>MSDAATVEDHLGFARFAVPLAEYIAGMEPSRTPWTVGVYGEWGSGKTSFLRQVSAELTARGLEPVWFNAWKYAREQDLWQALIQTILDRVRVAGPPPRRAWVKLRLWFRSVNVRAGLLDLSGKLFVLLFRVALIALFLFMAASVAVPSAGAALTGALDGLPALQELLGEPWARVAVALGAALAAKPESLFKIFDVRLGFDLATFRKRRSYREKMAFLEEFSADFRDIVRIVCRDRPLVVIIDDLDRCLPEQTLQIVETIKLFLDVEGCVFLVAVDRDIIENAVAVQYRDLASHEGLLRRISETYFEKIVQLPFSLPPVPAPAMDNLIRAVSDDEDVHRCLPILRGGPPYNPRRIKRLVQTFTLLKSLAAGAFEESSPPVPALLAKIVVIQARYRDVYDAIVDEPSLLAALEQAYRAPASEPGEVADRQLLDDERARLFATRHPDLPDVFQCRISAADSFALVSTSEYLSFVRAVVPPDAAGEASEPEAPPTFAVWHRHRDAGWAEWFARQLSDAGYPVQLTGLDGAPGADARPDYVVVVLSRAAAEETPAQHWAAVRVAAPRVLVAKVGPVPVPPLLADRDVLTFDGLQEVEARAVLLSALDPRHRRPADLGASRQTESSLPYPGRSLRVTNVRQPSTALVERRDLRHRVDVLLGEVREADTPTVCALIGMPGAGKTEAARQYALRHADEYQIVWWIDGSRPAAIEAGLRDMAHEWNGRWRPDADPRTLLGEPITGVRRWLLIIDGAADPATVGPHLPPAVRGDILVTSRLRSWSQAARQIEVAPFEPAESAELLGIHLTQESPRARTELADVLGHLPSALHAAVTFLSFASVPVEEFRRRLDAEDRALLERTGLVTALTPDPVQVVVPAFVASRPLPRALAGASEEALGALREQSLAHLHTDRVRWHPMVQLAVRAALDPERSRRVIADTLAAIGARTDVFLADPVEGTVTDHLAALLRHGTRLGVDAARLHAGLLTAARALIVHGNYVHAGRVAGLAAARPGATAGQRARARTVVAEALLELGRAAEAIPLLPPGDDTVVVRVRAHIQAGDVEAALTLQNRQAGAADLATMVNLADINRLGSPRVARQVLGPVLAQYRRDHPDDAPAARALTTLAGVAVQMDDREEARGHYEQALTIQRRVLHAGHPDIAQTLRPYAAVLASLNELDHARDALREAITIWTAVAGPTDRLVTGLWVQLAQVCRELADETGLRLAEQRVREARAAPPSAADLLAAEHSTIG</sequence>
<evidence type="ECO:0000259" key="3">
    <source>
        <dbReference type="Pfam" id="PF07693"/>
    </source>
</evidence>
<evidence type="ECO:0000256" key="2">
    <source>
        <dbReference type="SAM" id="Phobius"/>
    </source>
</evidence>
<evidence type="ECO:0000256" key="1">
    <source>
        <dbReference type="SAM" id="MobiDB-lite"/>
    </source>
</evidence>
<feature type="domain" description="KAP NTPase" evidence="3">
    <location>
        <begin position="14"/>
        <end position="366"/>
    </location>
</feature>
<feature type="transmembrane region" description="Helical" evidence="2">
    <location>
        <begin position="124"/>
        <end position="146"/>
    </location>
</feature>
<dbReference type="AlphaFoldDB" id="A0A8J3BWZ8"/>
<dbReference type="Pfam" id="PF13424">
    <property type="entry name" value="TPR_12"/>
    <property type="match status" value="1"/>
</dbReference>
<dbReference type="PANTHER" id="PTHR22674:SF6">
    <property type="entry name" value="NTPASE KAP FAMILY P-LOOP DOMAIN-CONTAINING PROTEIN 1"/>
    <property type="match status" value="1"/>
</dbReference>
<evidence type="ECO:0000313" key="4">
    <source>
        <dbReference type="EMBL" id="GGK76791.1"/>
    </source>
</evidence>
<keyword evidence="2" id="KW-1133">Transmembrane helix</keyword>
<dbReference type="InterPro" id="IPR011646">
    <property type="entry name" value="KAP_P-loop"/>
</dbReference>
<keyword evidence="5" id="KW-1185">Reference proteome</keyword>
<dbReference type="SUPFAM" id="SSF52540">
    <property type="entry name" value="P-loop containing nucleoside triphosphate hydrolases"/>
    <property type="match status" value="2"/>
</dbReference>
<keyword evidence="2" id="KW-0472">Membrane</keyword>
<gene>
    <name evidence="4" type="ORF">GCM10012284_08440</name>
</gene>